<proteinExistence type="predicted"/>
<name>A0A183TP99_SCHSO</name>
<reference evidence="3" key="1">
    <citation type="submission" date="2016-06" db="UniProtKB">
        <authorList>
            <consortium name="WormBaseParasite"/>
        </authorList>
    </citation>
    <scope>IDENTIFICATION</scope>
</reference>
<protein>
    <submittedName>
        <fullName evidence="3">Single-stranded DNA-binding protein</fullName>
    </submittedName>
</protein>
<evidence type="ECO:0000313" key="3">
    <source>
        <dbReference type="WBParaSite" id="SSLN_0001898101-mRNA-1"/>
    </source>
</evidence>
<organism evidence="3">
    <name type="scientific">Schistocephalus solidus</name>
    <name type="common">Tapeworm</name>
    <dbReference type="NCBI Taxonomy" id="70667"/>
    <lineage>
        <taxon>Eukaryota</taxon>
        <taxon>Metazoa</taxon>
        <taxon>Spiralia</taxon>
        <taxon>Lophotrochozoa</taxon>
        <taxon>Platyhelminthes</taxon>
        <taxon>Cestoda</taxon>
        <taxon>Eucestoda</taxon>
        <taxon>Diphyllobothriidea</taxon>
        <taxon>Diphyllobothriidae</taxon>
        <taxon>Schistocephalus</taxon>
    </lineage>
</organism>
<dbReference type="WBParaSite" id="SSLN_0001898101-mRNA-1">
    <property type="protein sequence ID" value="SSLN_0001898101-mRNA-1"/>
    <property type="gene ID" value="SSLN_0001898101"/>
</dbReference>
<reference evidence="1 2" key="2">
    <citation type="submission" date="2018-11" db="EMBL/GenBank/DDBJ databases">
        <authorList>
            <consortium name="Pathogen Informatics"/>
        </authorList>
    </citation>
    <scope>NUCLEOTIDE SEQUENCE [LARGE SCALE GENOMIC DNA]</scope>
    <source>
        <strain evidence="1 2">NST_G2</strain>
    </source>
</reference>
<dbReference type="OrthoDB" id="6258995at2759"/>
<gene>
    <name evidence="1" type="ORF">SSLN_LOCUS18297</name>
</gene>
<evidence type="ECO:0000313" key="2">
    <source>
        <dbReference type="Proteomes" id="UP000275846"/>
    </source>
</evidence>
<accession>A0A183TP99</accession>
<sequence length="88" mass="9932">MVGSESKDVLDRENCVFIQGLPESKEHTSKEQISADLAIFQHLLNDILHSGETITVRAAFRLGKKDIEQSQNVKPRPIKIVFDNKEEA</sequence>
<dbReference type="AlphaFoldDB" id="A0A183TP99"/>
<evidence type="ECO:0000313" key="1">
    <source>
        <dbReference type="EMBL" id="VDM04683.1"/>
    </source>
</evidence>
<keyword evidence="2" id="KW-1185">Reference proteome</keyword>
<dbReference type="Proteomes" id="UP000275846">
    <property type="component" value="Unassembled WGS sequence"/>
</dbReference>
<dbReference type="EMBL" id="UYSU01044092">
    <property type="protein sequence ID" value="VDM04683.1"/>
    <property type="molecule type" value="Genomic_DNA"/>
</dbReference>